<proteinExistence type="predicted"/>
<feature type="domain" description="Exonuclease" evidence="4">
    <location>
        <begin position="3"/>
        <end position="166"/>
    </location>
</feature>
<dbReference type="InterPro" id="IPR013520">
    <property type="entry name" value="Ribonucl_H"/>
</dbReference>
<dbReference type="GO" id="GO:0003677">
    <property type="term" value="F:DNA binding"/>
    <property type="evidence" value="ECO:0007669"/>
    <property type="project" value="InterPro"/>
</dbReference>
<evidence type="ECO:0000259" key="4">
    <source>
        <dbReference type="SMART" id="SM00479"/>
    </source>
</evidence>
<dbReference type="SUPFAM" id="SSF53098">
    <property type="entry name" value="Ribonuclease H-like"/>
    <property type="match status" value="1"/>
</dbReference>
<comment type="caution">
    <text evidence="5">The sequence shown here is derived from an EMBL/GenBank/DDBJ whole genome shotgun (WGS) entry which is preliminary data.</text>
</comment>
<sequence>MNKFVALDFETANRSRVSACSIGMVKIDGQLMTEEFYTLINPETYFSEGNIRVHGITYDDTKQSPIFSEVFPYMMDFIGNYPVVAHNARFDMNVLYHSLLKYELDIPEMTYFDSVLLARQTIKNDSYSLDNLMRYYNITFNNHHNALADAKACAMITYRLLQSYSSLDDYLNLNKKYLHRLKY</sequence>
<keyword evidence="5" id="KW-0548">Nucleotidyltransferase</keyword>
<dbReference type="EMBL" id="JACHHF010000004">
    <property type="protein sequence ID" value="MBB5176035.1"/>
    <property type="molecule type" value="Genomic_DNA"/>
</dbReference>
<dbReference type="GO" id="GO:0003887">
    <property type="term" value="F:DNA-directed DNA polymerase activity"/>
    <property type="evidence" value="ECO:0007669"/>
    <property type="project" value="UniProtKB-EC"/>
</dbReference>
<dbReference type="GO" id="GO:0008408">
    <property type="term" value="F:3'-5' exonuclease activity"/>
    <property type="evidence" value="ECO:0007669"/>
    <property type="project" value="TreeGrafter"/>
</dbReference>
<keyword evidence="2" id="KW-0378">Hydrolase</keyword>
<dbReference type="Gene3D" id="3.30.420.10">
    <property type="entry name" value="Ribonuclease H-like superfamily/Ribonuclease H"/>
    <property type="match status" value="1"/>
</dbReference>
<dbReference type="GO" id="GO:0006260">
    <property type="term" value="P:DNA replication"/>
    <property type="evidence" value="ECO:0007669"/>
    <property type="project" value="InterPro"/>
</dbReference>
<dbReference type="Pfam" id="PF00929">
    <property type="entry name" value="RNase_T"/>
    <property type="match status" value="1"/>
</dbReference>
<dbReference type="AlphaFoldDB" id="A0A9Q2CZK7"/>
<dbReference type="FunFam" id="3.30.420.10:FF:000045">
    <property type="entry name" value="3'-5' exonuclease DinG"/>
    <property type="match status" value="1"/>
</dbReference>
<keyword evidence="1" id="KW-0540">Nuclease</keyword>
<dbReference type="SMART" id="SM00479">
    <property type="entry name" value="EXOIII"/>
    <property type="match status" value="1"/>
</dbReference>
<reference evidence="5 6" key="1">
    <citation type="submission" date="2020-08" db="EMBL/GenBank/DDBJ databases">
        <title>Genomic Encyclopedia of Type Strains, Phase IV (KMG-IV): sequencing the most valuable type-strain genomes for metagenomic binning, comparative biology and taxonomic classification.</title>
        <authorList>
            <person name="Goeker M."/>
        </authorList>
    </citation>
    <scope>NUCLEOTIDE SEQUENCE [LARGE SCALE GENOMIC DNA]</scope>
    <source>
        <strain evidence="5 6">DSM 19163</strain>
    </source>
</reference>
<evidence type="ECO:0000256" key="1">
    <source>
        <dbReference type="ARBA" id="ARBA00022722"/>
    </source>
</evidence>
<name>A0A9Q2CZK7_9STAP</name>
<accession>A0A9Q2CZK7</accession>
<keyword evidence="3" id="KW-0269">Exonuclease</keyword>
<dbReference type="PANTHER" id="PTHR30231:SF42">
    <property type="entry name" value="EXONUCLEASE"/>
    <property type="match status" value="1"/>
</dbReference>
<dbReference type="InterPro" id="IPR012337">
    <property type="entry name" value="RNaseH-like_sf"/>
</dbReference>
<dbReference type="RefSeq" id="WP_183673888.1">
    <property type="nucleotide sequence ID" value="NZ_CBCRYX010000007.1"/>
</dbReference>
<evidence type="ECO:0000256" key="3">
    <source>
        <dbReference type="ARBA" id="ARBA00022839"/>
    </source>
</evidence>
<protein>
    <submittedName>
        <fullName evidence="5">DNA polymerase-3 subunit epsilon</fullName>
        <ecNumber evidence="5">2.7.7.7</ecNumber>
    </submittedName>
</protein>
<keyword evidence="6" id="KW-1185">Reference proteome</keyword>
<keyword evidence="5" id="KW-0808">Transferase</keyword>
<organism evidence="5 6">
    <name type="scientific">Nosocomiicoccus ampullae</name>
    <dbReference type="NCBI Taxonomy" id="489910"/>
    <lineage>
        <taxon>Bacteria</taxon>
        <taxon>Bacillati</taxon>
        <taxon>Bacillota</taxon>
        <taxon>Bacilli</taxon>
        <taxon>Bacillales</taxon>
        <taxon>Staphylococcaceae</taxon>
        <taxon>Nosocomiicoccus</taxon>
    </lineage>
</organism>
<dbReference type="PANTHER" id="PTHR30231">
    <property type="entry name" value="DNA POLYMERASE III SUBUNIT EPSILON"/>
    <property type="match status" value="1"/>
</dbReference>
<gene>
    <name evidence="5" type="ORF">HNQ45_000919</name>
</gene>
<dbReference type="CDD" id="cd06130">
    <property type="entry name" value="DNA_pol_III_epsilon_like"/>
    <property type="match status" value="1"/>
</dbReference>
<evidence type="ECO:0000256" key="2">
    <source>
        <dbReference type="ARBA" id="ARBA00022801"/>
    </source>
</evidence>
<dbReference type="Proteomes" id="UP000579136">
    <property type="component" value="Unassembled WGS sequence"/>
</dbReference>
<evidence type="ECO:0000313" key="6">
    <source>
        <dbReference type="Proteomes" id="UP000579136"/>
    </source>
</evidence>
<dbReference type="GO" id="GO:0005829">
    <property type="term" value="C:cytosol"/>
    <property type="evidence" value="ECO:0007669"/>
    <property type="project" value="TreeGrafter"/>
</dbReference>
<dbReference type="EC" id="2.7.7.7" evidence="5"/>
<dbReference type="InterPro" id="IPR006054">
    <property type="entry name" value="DnaQ"/>
</dbReference>
<dbReference type="InterPro" id="IPR036397">
    <property type="entry name" value="RNaseH_sf"/>
</dbReference>
<dbReference type="NCBIfam" id="TIGR00573">
    <property type="entry name" value="dnaq"/>
    <property type="match status" value="1"/>
</dbReference>
<evidence type="ECO:0000313" key="5">
    <source>
        <dbReference type="EMBL" id="MBB5176035.1"/>
    </source>
</evidence>